<feature type="domain" description="Hydantoinase A/oxoprolinase" evidence="2">
    <location>
        <begin position="201"/>
        <end position="486"/>
    </location>
</feature>
<dbReference type="HOGENOM" id="CLU_002157_1_2_9"/>
<dbReference type="eggNOG" id="COG0145">
    <property type="taxonomic scope" value="Bacteria"/>
</dbReference>
<dbReference type="Pfam" id="PF19278">
    <property type="entry name" value="Hydant_A_C"/>
    <property type="match status" value="1"/>
</dbReference>
<dbReference type="EMBL" id="CP002344">
    <property type="protein sequence ID" value="ADU51656.1"/>
    <property type="molecule type" value="Genomic_DNA"/>
</dbReference>
<reference evidence="6" key="2">
    <citation type="journal article" date="2010" name="Stand. Genomic Sci.">
        <title>Complete genome sequence of Thermaerobacter marianensis type strain (7p75aT).</title>
        <authorList>
            <person name="Han C."/>
            <person name="Gu W."/>
            <person name="Zhang X."/>
            <person name="Lapidus A."/>
            <person name="Nolan M."/>
            <person name="Copeland A."/>
            <person name="Lucas S."/>
            <person name="Glavina Del Rio T."/>
            <person name="Tice H."/>
            <person name="Cheng J."/>
            <person name="Tapia R."/>
            <person name="Goodwin L."/>
            <person name="Pitluck S."/>
            <person name="Pagani I."/>
            <person name="Ivanova N."/>
            <person name="Mavromatis K."/>
            <person name="Mikhailova N."/>
            <person name="Pati A."/>
            <person name="Chen A."/>
            <person name="Palaniappan K."/>
            <person name="Land M."/>
            <person name="Hauser L."/>
            <person name="Chang Y."/>
            <person name="Jeffries C."/>
            <person name="Schneider S."/>
            <person name="Rohde M."/>
            <person name="Goker M."/>
            <person name="Pukall R."/>
            <person name="Woyke T."/>
            <person name="Bristow J."/>
            <person name="Eisen J."/>
            <person name="Markowitz V."/>
            <person name="Hugenholtz P."/>
            <person name="Kyrpides N."/>
            <person name="Klenk H."/>
            <person name="Detter J."/>
        </authorList>
    </citation>
    <scope>NUCLEOTIDE SEQUENCE [LARGE SCALE GENOMIC DNA]</scope>
    <source>
        <strain evidence="6">ATCC 700841 / DSM 12885 / JCM 10246 / 7p75a</strain>
    </source>
</reference>
<evidence type="ECO:0000259" key="2">
    <source>
        <dbReference type="Pfam" id="PF01968"/>
    </source>
</evidence>
<sequence length="681" mass="73206">MSAGLRVAMDIGGTFTDLVAYDPATGTYRTGKVATTPGRLQVGVVRGLTELVDDLATLGFLVHGTTAGLNAFLERKGARVALVTTEGFQDVYEIARGNRPEMYNVRYRKPKPLVPRRDVYEVPERLRYDGTVLRPLRPEDLRPLVAALRAGGYEAVAICLLHAHVNPVHEQLVRDVIRRELPGLTISCSHEVAREWREYERTSTTVINAYIAPIVSRYLGALEEELRERGLREPLYIMRSNGGIMTADVAREQPIQTLLSGPVGGAVGTALIGRILDRANLIGVDMGGTSFDVTLVIGGQVDVTNEASLEGFPILSPMVNIHTIGAGGGSLAWIEAGGLRVGPQSAGAEPGPACYGRRGTEPTVTDANAVLGRLDPERFLGGRMSLDVPAAREAVGRLAARLGLGVEEAAEGILAVVNHKMADAIRTLTVRKGIDPREFALVAFGGAGPMHAAWIAEALEIDTIIVPNFPGAFSAWGMLQTDIRHDAVRTYLRAVSQVDPAEAEELYREMEGELAAILGRQHVADADMVFIRTVDMRYVGQEYLLNLPLSPAGDRIGPDDVAALVAAFHERHRSVYGHASERTPVEIVNLRVTGLGRIAPPPPAPRGGRAEDAPAPRQVRPVVFGGRSHPTPVYERDTLQPGHRFTGPAIVTELTTTTVIPPGWAASVDGFGHLILSARGG</sequence>
<feature type="domain" description="Hydantoinase/oxoprolinase N-terminal" evidence="3">
    <location>
        <begin position="6"/>
        <end position="180"/>
    </location>
</feature>
<dbReference type="AlphaFoldDB" id="E6SGS2"/>
<dbReference type="Proteomes" id="UP000008915">
    <property type="component" value="Chromosome"/>
</dbReference>
<dbReference type="PANTHER" id="PTHR11365">
    <property type="entry name" value="5-OXOPROLINASE RELATED"/>
    <property type="match status" value="1"/>
</dbReference>
<dbReference type="InterPro" id="IPR045079">
    <property type="entry name" value="Oxoprolinase-like"/>
</dbReference>
<dbReference type="SUPFAM" id="SSF53067">
    <property type="entry name" value="Actin-like ATPase domain"/>
    <property type="match status" value="1"/>
</dbReference>
<evidence type="ECO:0000259" key="3">
    <source>
        <dbReference type="Pfam" id="PF05378"/>
    </source>
</evidence>
<dbReference type="GO" id="GO:0006749">
    <property type="term" value="P:glutathione metabolic process"/>
    <property type="evidence" value="ECO:0007669"/>
    <property type="project" value="TreeGrafter"/>
</dbReference>
<dbReference type="STRING" id="644966.Tmar_1547"/>
<organism evidence="5 6">
    <name type="scientific">Thermaerobacter marianensis (strain ATCC 700841 / DSM 12885 / JCM 10246 / 7p75a)</name>
    <dbReference type="NCBI Taxonomy" id="644966"/>
    <lineage>
        <taxon>Bacteria</taxon>
        <taxon>Bacillati</taxon>
        <taxon>Bacillota</taxon>
        <taxon>Clostridia</taxon>
        <taxon>Eubacteriales</taxon>
        <taxon>Clostridiales Family XVII. Incertae Sedis</taxon>
        <taxon>Thermaerobacter</taxon>
    </lineage>
</organism>
<accession>E6SGS2</accession>
<dbReference type="InterPro" id="IPR043129">
    <property type="entry name" value="ATPase_NBD"/>
</dbReference>
<gene>
    <name evidence="5" type="ordered locus">Tmar_1547</name>
</gene>
<protein>
    <submittedName>
        <fullName evidence="5">5-oxoprolinase (ATP-hydrolyzing)</fullName>
        <ecNumber evidence="5">3.5.2.9</ecNumber>
    </submittedName>
</protein>
<feature type="domain" description="Acetophenone carboxylase-like C-terminal" evidence="4">
    <location>
        <begin position="504"/>
        <end position="671"/>
    </location>
</feature>
<evidence type="ECO:0000313" key="5">
    <source>
        <dbReference type="EMBL" id="ADU51656.1"/>
    </source>
</evidence>
<evidence type="ECO:0000259" key="4">
    <source>
        <dbReference type="Pfam" id="PF19278"/>
    </source>
</evidence>
<reference evidence="5 6" key="1">
    <citation type="journal article" date="2010" name="Stand. Genomic Sci.">
        <title>Complete genome sequence of Thermaerobacter marianensis type strain (7p75a).</title>
        <authorList>
            <person name="Han C."/>
            <person name="Gu W."/>
            <person name="Zhang X."/>
            <person name="Lapidus A."/>
            <person name="Nolan M."/>
            <person name="Copeland A."/>
            <person name="Lucas S."/>
            <person name="Del Rio T.G."/>
            <person name="Tice H."/>
            <person name="Cheng J.F."/>
            <person name="Tapia R."/>
            <person name="Goodwin L."/>
            <person name="Pitluck S."/>
            <person name="Pagani I."/>
            <person name="Ivanova N."/>
            <person name="Mavromatis K."/>
            <person name="Mikhailova N."/>
            <person name="Pati A."/>
            <person name="Chen A."/>
            <person name="Palaniappan K."/>
            <person name="Land M."/>
            <person name="Hauser L."/>
            <person name="Chang Y.J."/>
            <person name="Jeffries C.D."/>
            <person name="Schneider S."/>
            <person name="Rohde M."/>
            <person name="Goker M."/>
            <person name="Pukall R."/>
            <person name="Woyke T."/>
            <person name="Bristow J."/>
            <person name="Eisen J.A."/>
            <person name="Markowitz V."/>
            <person name="Hugenholtz P."/>
            <person name="Kyrpides N.C."/>
            <person name="Klenk H.P."/>
            <person name="Detter J.C."/>
        </authorList>
    </citation>
    <scope>NUCLEOTIDE SEQUENCE [LARGE SCALE GENOMIC DNA]</scope>
    <source>
        <strain evidence="6">ATCC 700841 / DSM 12885 / JCM 10246 / 7p75a</strain>
    </source>
</reference>
<dbReference type="PANTHER" id="PTHR11365:SF23">
    <property type="entry name" value="HYPOTHETICAL 5-OXOPROLINASE (EUROFUNG)-RELATED"/>
    <property type="match status" value="1"/>
</dbReference>
<dbReference type="GO" id="GO:0005829">
    <property type="term" value="C:cytosol"/>
    <property type="evidence" value="ECO:0007669"/>
    <property type="project" value="TreeGrafter"/>
</dbReference>
<dbReference type="InterPro" id="IPR002821">
    <property type="entry name" value="Hydantoinase_A"/>
</dbReference>
<proteinExistence type="predicted"/>
<keyword evidence="5" id="KW-0378">Hydrolase</keyword>
<keyword evidence="6" id="KW-1185">Reference proteome</keyword>
<evidence type="ECO:0000256" key="1">
    <source>
        <dbReference type="SAM" id="MobiDB-lite"/>
    </source>
</evidence>
<dbReference type="GO" id="GO:0017168">
    <property type="term" value="F:5-oxoprolinase (ATP-hydrolyzing) activity"/>
    <property type="evidence" value="ECO:0007669"/>
    <property type="project" value="UniProtKB-EC"/>
</dbReference>
<dbReference type="Pfam" id="PF01968">
    <property type="entry name" value="Hydantoinase_A"/>
    <property type="match status" value="1"/>
</dbReference>
<dbReference type="EC" id="3.5.2.9" evidence="5"/>
<dbReference type="KEGG" id="tmr:Tmar_1547"/>
<dbReference type="Pfam" id="PF05378">
    <property type="entry name" value="Hydant_A_N"/>
    <property type="match status" value="1"/>
</dbReference>
<dbReference type="RefSeq" id="WP_013495959.1">
    <property type="nucleotide sequence ID" value="NC_014831.1"/>
</dbReference>
<evidence type="ECO:0000313" key="6">
    <source>
        <dbReference type="Proteomes" id="UP000008915"/>
    </source>
</evidence>
<dbReference type="InterPro" id="IPR049517">
    <property type="entry name" value="ACX-like_C"/>
</dbReference>
<dbReference type="InterPro" id="IPR008040">
    <property type="entry name" value="Hydant_A_N"/>
</dbReference>
<name>E6SGS2_THEM7</name>
<feature type="region of interest" description="Disordered" evidence="1">
    <location>
        <begin position="621"/>
        <end position="641"/>
    </location>
</feature>